<dbReference type="PANTHER" id="PTHR13605:SF4">
    <property type="entry name" value="ER MEMBRANE PROTEIN COMPLEX SUBUNIT 7"/>
    <property type="match status" value="1"/>
</dbReference>
<evidence type="ECO:0000313" key="10">
    <source>
        <dbReference type="EMBL" id="KIY45423.1"/>
    </source>
</evidence>
<evidence type="ECO:0000256" key="4">
    <source>
        <dbReference type="ARBA" id="ARBA00022989"/>
    </source>
</evidence>
<evidence type="ECO:0000256" key="7">
    <source>
        <dbReference type="SAM" id="Phobius"/>
    </source>
</evidence>
<dbReference type="AlphaFoldDB" id="A0A0D7A3P8"/>
<dbReference type="Pfam" id="PF09430">
    <property type="entry name" value="EMC7_beta-sandw"/>
    <property type="match status" value="1"/>
</dbReference>
<feature type="domain" description="ER membrane protein complex subunit 7 beta-sandwich" evidence="9">
    <location>
        <begin position="42"/>
        <end position="156"/>
    </location>
</feature>
<feature type="signal peptide" evidence="8">
    <location>
        <begin position="1"/>
        <end position="20"/>
    </location>
</feature>
<dbReference type="Proteomes" id="UP000054144">
    <property type="component" value="Unassembled WGS sequence"/>
</dbReference>
<dbReference type="InterPro" id="IPR019008">
    <property type="entry name" value="Beta_sandwich_EMC7"/>
</dbReference>
<evidence type="ECO:0000313" key="11">
    <source>
        <dbReference type="Proteomes" id="UP000054144"/>
    </source>
</evidence>
<feature type="region of interest" description="Disordered" evidence="6">
    <location>
        <begin position="205"/>
        <end position="237"/>
    </location>
</feature>
<name>A0A0D7A3P8_9AGAR</name>
<dbReference type="OrthoDB" id="27095at2759"/>
<feature type="transmembrane region" description="Helical" evidence="7">
    <location>
        <begin position="153"/>
        <end position="172"/>
    </location>
</feature>
<evidence type="ECO:0000256" key="1">
    <source>
        <dbReference type="ARBA" id="ARBA00004167"/>
    </source>
</evidence>
<dbReference type="InterPro" id="IPR039163">
    <property type="entry name" value="EMC7"/>
</dbReference>
<evidence type="ECO:0000256" key="3">
    <source>
        <dbReference type="ARBA" id="ARBA00022729"/>
    </source>
</evidence>
<keyword evidence="3 8" id="KW-0732">Signal</keyword>
<evidence type="ECO:0000256" key="6">
    <source>
        <dbReference type="SAM" id="MobiDB-lite"/>
    </source>
</evidence>
<protein>
    <recommendedName>
        <fullName evidence="9">ER membrane protein complex subunit 7 beta-sandwich domain-containing protein</fullName>
    </recommendedName>
</protein>
<evidence type="ECO:0000256" key="8">
    <source>
        <dbReference type="SAM" id="SignalP"/>
    </source>
</evidence>
<reference evidence="10 11" key="1">
    <citation type="journal article" date="2015" name="Fungal Genet. Biol.">
        <title>Evolution of novel wood decay mechanisms in Agaricales revealed by the genome sequences of Fistulina hepatica and Cylindrobasidium torrendii.</title>
        <authorList>
            <person name="Floudas D."/>
            <person name="Held B.W."/>
            <person name="Riley R."/>
            <person name="Nagy L.G."/>
            <person name="Koehler G."/>
            <person name="Ransdell A.S."/>
            <person name="Younus H."/>
            <person name="Chow J."/>
            <person name="Chiniquy J."/>
            <person name="Lipzen A."/>
            <person name="Tritt A."/>
            <person name="Sun H."/>
            <person name="Haridas S."/>
            <person name="LaButti K."/>
            <person name="Ohm R.A."/>
            <person name="Kues U."/>
            <person name="Blanchette R.A."/>
            <person name="Grigoriev I.V."/>
            <person name="Minto R.E."/>
            <person name="Hibbett D.S."/>
        </authorList>
    </citation>
    <scope>NUCLEOTIDE SEQUENCE [LARGE SCALE GENOMIC DNA]</scope>
    <source>
        <strain evidence="10 11">ATCC 64428</strain>
    </source>
</reference>
<evidence type="ECO:0000256" key="5">
    <source>
        <dbReference type="ARBA" id="ARBA00023136"/>
    </source>
</evidence>
<feature type="chain" id="PRO_5002315938" description="ER membrane protein complex subunit 7 beta-sandwich domain-containing protein" evidence="8">
    <location>
        <begin position="21"/>
        <end position="237"/>
    </location>
</feature>
<keyword evidence="11" id="KW-1185">Reference proteome</keyword>
<feature type="compositionally biased region" description="Pro residues" evidence="6">
    <location>
        <begin position="217"/>
        <end position="226"/>
    </location>
</feature>
<evidence type="ECO:0000259" key="9">
    <source>
        <dbReference type="Pfam" id="PF09430"/>
    </source>
</evidence>
<accession>A0A0D7A3P8</accession>
<organism evidence="10 11">
    <name type="scientific">Fistulina hepatica ATCC 64428</name>
    <dbReference type="NCBI Taxonomy" id="1128425"/>
    <lineage>
        <taxon>Eukaryota</taxon>
        <taxon>Fungi</taxon>
        <taxon>Dikarya</taxon>
        <taxon>Basidiomycota</taxon>
        <taxon>Agaricomycotina</taxon>
        <taxon>Agaricomycetes</taxon>
        <taxon>Agaricomycetidae</taxon>
        <taxon>Agaricales</taxon>
        <taxon>Fistulinaceae</taxon>
        <taxon>Fistulina</taxon>
    </lineage>
</organism>
<dbReference type="EMBL" id="KN882048">
    <property type="protein sequence ID" value="KIY45423.1"/>
    <property type="molecule type" value="Genomic_DNA"/>
</dbReference>
<dbReference type="GO" id="GO:0072546">
    <property type="term" value="C:EMC complex"/>
    <property type="evidence" value="ECO:0007669"/>
    <property type="project" value="TreeGrafter"/>
</dbReference>
<gene>
    <name evidence="10" type="ORF">FISHEDRAFT_76604</name>
</gene>
<evidence type="ECO:0000256" key="2">
    <source>
        <dbReference type="ARBA" id="ARBA00022692"/>
    </source>
</evidence>
<dbReference type="PANTHER" id="PTHR13605">
    <property type="entry name" value="ER MEMBRANE PROTEIN COMPLEX SUBUNIT 7"/>
    <property type="match status" value="1"/>
</dbReference>
<feature type="compositionally biased region" description="Basic residues" evidence="6">
    <location>
        <begin position="228"/>
        <end position="237"/>
    </location>
</feature>
<keyword evidence="2 7" id="KW-0812">Transmembrane</keyword>
<keyword evidence="4 7" id="KW-1133">Transmembrane helix</keyword>
<sequence>MRTMIWVAWAALQLSGLAAAVDVRGSIQFNAVCPGIDELGPSKVVLDSGKYYGTVTKSGRFTIQDVPEGSYILSVLSHDHQFDTLRVDIFPSPADDPARTVSPEVRPYIVGTPFDPPSTVRLSHPIVLVPRQKYSYFIPLSSFNLWGMLKSPMVLLSVGAGGMMLLMPYLMASKNMDPEALNELKQQQVKMAGFQSAMASGDFKSGLSNLLSDSAPAAPPSPPPPQVKHARQRKKKN</sequence>
<proteinExistence type="predicted"/>
<comment type="subcellular location">
    <subcellularLocation>
        <location evidence="1">Membrane</location>
        <topology evidence="1">Single-pass membrane protein</topology>
    </subcellularLocation>
</comment>
<keyword evidence="5 7" id="KW-0472">Membrane</keyword>